<feature type="transmembrane region" description="Helical" evidence="1">
    <location>
        <begin position="23"/>
        <end position="43"/>
    </location>
</feature>
<evidence type="ECO:0000313" key="3">
    <source>
        <dbReference type="Proteomes" id="UP000018144"/>
    </source>
</evidence>
<accession>U4KX08</accession>
<dbReference type="PANTHER" id="PTHR12242:SF1">
    <property type="entry name" value="MYND-TYPE DOMAIN-CONTAINING PROTEIN"/>
    <property type="match status" value="1"/>
</dbReference>
<gene>
    <name evidence="2" type="ORF">PCON_05403</name>
</gene>
<evidence type="ECO:0000313" key="2">
    <source>
        <dbReference type="EMBL" id="CCX05816.1"/>
    </source>
</evidence>
<dbReference type="Proteomes" id="UP000018144">
    <property type="component" value="Unassembled WGS sequence"/>
</dbReference>
<feature type="transmembrane region" description="Helical" evidence="1">
    <location>
        <begin position="64"/>
        <end position="87"/>
    </location>
</feature>
<feature type="transmembrane region" description="Helical" evidence="1">
    <location>
        <begin position="107"/>
        <end position="127"/>
    </location>
</feature>
<keyword evidence="1" id="KW-0812">Transmembrane</keyword>
<dbReference type="eggNOG" id="ENOG502RZDB">
    <property type="taxonomic scope" value="Eukaryota"/>
</dbReference>
<dbReference type="EMBL" id="HF935274">
    <property type="protein sequence ID" value="CCX05816.1"/>
    <property type="molecule type" value="Genomic_DNA"/>
</dbReference>
<organism evidence="2 3">
    <name type="scientific">Pyronema omphalodes (strain CBS 100304)</name>
    <name type="common">Pyronema confluens</name>
    <dbReference type="NCBI Taxonomy" id="1076935"/>
    <lineage>
        <taxon>Eukaryota</taxon>
        <taxon>Fungi</taxon>
        <taxon>Dikarya</taxon>
        <taxon>Ascomycota</taxon>
        <taxon>Pezizomycotina</taxon>
        <taxon>Pezizomycetes</taxon>
        <taxon>Pezizales</taxon>
        <taxon>Pyronemataceae</taxon>
        <taxon>Pyronema</taxon>
    </lineage>
</organism>
<keyword evidence="3" id="KW-1185">Reference proteome</keyword>
<name>U4KX08_PYROM</name>
<feature type="transmembrane region" description="Helical" evidence="1">
    <location>
        <begin position="210"/>
        <end position="234"/>
    </location>
</feature>
<dbReference type="PANTHER" id="PTHR12242">
    <property type="entry name" value="OS02G0130600 PROTEIN-RELATED"/>
    <property type="match status" value="1"/>
</dbReference>
<dbReference type="STRING" id="1076935.U4KX08"/>
<dbReference type="OrthoDB" id="419711at2759"/>
<keyword evidence="1" id="KW-0472">Membrane</keyword>
<reference evidence="2 3" key="1">
    <citation type="journal article" date="2013" name="PLoS Genet.">
        <title>The genome and development-dependent transcriptomes of Pyronema confluens: a window into fungal evolution.</title>
        <authorList>
            <person name="Traeger S."/>
            <person name="Altegoer F."/>
            <person name="Freitag M."/>
            <person name="Gabaldon T."/>
            <person name="Kempken F."/>
            <person name="Kumar A."/>
            <person name="Marcet-Houben M."/>
            <person name="Poggeler S."/>
            <person name="Stajich J.E."/>
            <person name="Nowrousian M."/>
        </authorList>
    </citation>
    <scope>NUCLEOTIDE SEQUENCE [LARGE SCALE GENOMIC DNA]</scope>
    <source>
        <strain evidence="3">CBS 100304</strain>
        <tissue evidence="2">Vegetative mycelium</tissue>
    </source>
</reference>
<dbReference type="GO" id="GO:0016020">
    <property type="term" value="C:membrane"/>
    <property type="evidence" value="ECO:0007669"/>
    <property type="project" value="TreeGrafter"/>
</dbReference>
<proteinExistence type="predicted"/>
<dbReference type="AlphaFoldDB" id="U4KX08"/>
<keyword evidence="1" id="KW-1133">Transmembrane helix</keyword>
<evidence type="ECO:0000256" key="1">
    <source>
        <dbReference type="SAM" id="Phobius"/>
    </source>
</evidence>
<feature type="transmembrane region" description="Helical" evidence="1">
    <location>
        <begin position="169"/>
        <end position="190"/>
    </location>
</feature>
<dbReference type="PROSITE" id="PS51257">
    <property type="entry name" value="PROKAR_LIPOPROTEIN"/>
    <property type="match status" value="1"/>
</dbReference>
<dbReference type="OMA" id="QHAMNSG"/>
<protein>
    <submittedName>
        <fullName evidence="2">Uncharacterized protein</fullName>
    </submittedName>
</protein>
<sequence length="273" mass="30853">MPSLYRLLGLGPPFDATRFTTSYLLPPVVLASCRLLIGLYAIVTNVSKLIIDNTPHSREQHWSYFTNITYWSLGFYFLFAAYHTFVYNAKGVAPLQTWYRPLQAAHLVLWTTVVIFPLLVTAVYWGILAPTDSPFRSVYSGWSNISTHALNSFFSLFELIFSRCSSPPWFHLVPIILFLAGYLGVAYITYATQGFYTYAFLNPENGAKKLAIYIVGILVGVCVVFCVVWAFLWIKNWIAGKCGNKGWLSGRHSEEQQAEMGFESAKGREMSMA</sequence>